<dbReference type="InterPro" id="IPR020843">
    <property type="entry name" value="ER"/>
</dbReference>
<keyword evidence="9" id="KW-1185">Reference proteome</keyword>
<dbReference type="SUPFAM" id="SSF50129">
    <property type="entry name" value="GroES-like"/>
    <property type="match status" value="1"/>
</dbReference>
<evidence type="ECO:0000259" key="7">
    <source>
        <dbReference type="SMART" id="SM00829"/>
    </source>
</evidence>
<dbReference type="RefSeq" id="WP_394469479.1">
    <property type="nucleotide sequence ID" value="NZ_JBIGHY010000002.1"/>
</dbReference>
<comment type="subcellular location">
    <subcellularLocation>
        <location evidence="1">Cytoplasm</location>
    </subcellularLocation>
</comment>
<protein>
    <recommendedName>
        <fullName evidence="6">Zinc-type alcohol dehydrogenase-like protein</fullName>
    </recommendedName>
</protein>
<evidence type="ECO:0000256" key="6">
    <source>
        <dbReference type="RuleBase" id="RU364000"/>
    </source>
</evidence>
<dbReference type="PROSITE" id="PS01162">
    <property type="entry name" value="QOR_ZETA_CRYSTAL"/>
    <property type="match status" value="1"/>
</dbReference>
<dbReference type="InterPro" id="IPR013154">
    <property type="entry name" value="ADH-like_N"/>
</dbReference>
<evidence type="ECO:0000256" key="1">
    <source>
        <dbReference type="ARBA" id="ARBA00004496"/>
    </source>
</evidence>
<dbReference type="InterPro" id="IPR011032">
    <property type="entry name" value="GroES-like_sf"/>
</dbReference>
<comment type="subunit">
    <text evidence="2">Homotetramer.</text>
</comment>
<evidence type="ECO:0000313" key="9">
    <source>
        <dbReference type="Proteomes" id="UP001606300"/>
    </source>
</evidence>
<dbReference type="InterPro" id="IPR051603">
    <property type="entry name" value="Zinc-ADH_QOR/CCCR"/>
</dbReference>
<reference evidence="8 9" key="1">
    <citation type="submission" date="2024-09" db="EMBL/GenBank/DDBJ databases">
        <title>Novel species of the genus Pelomonas and Roseateles isolated from streams.</title>
        <authorList>
            <person name="Lu H."/>
        </authorList>
    </citation>
    <scope>NUCLEOTIDE SEQUENCE [LARGE SCALE GENOMIC DNA]</scope>
    <source>
        <strain evidence="8 9">DC23W</strain>
    </source>
</reference>
<dbReference type="PANTHER" id="PTHR44154:SF1">
    <property type="entry name" value="QUINONE OXIDOREDUCTASE"/>
    <property type="match status" value="1"/>
</dbReference>
<dbReference type="NCBIfam" id="TIGR02817">
    <property type="entry name" value="adh_fam_1"/>
    <property type="match status" value="1"/>
</dbReference>
<evidence type="ECO:0000313" key="8">
    <source>
        <dbReference type="EMBL" id="MFG6413390.1"/>
    </source>
</evidence>
<sequence length="338" mass="35713">MKAIGYLQSQSIDQPDSLLDLELPVPTPGPHDLRVQVAAVSVNPVDTKVRRNRAPQPGQPEVLGWDAVGTVDAVGSAVQGFAVGDRVWYAGAINRPGSNAELQLVDHRIASRAASSLDDGPAAALPLTAITAWELLFDRLGVPEGGGEGQTLLVVGAAGGVGSILVQLARQLTKLRVVGTASRPETQAWARELGAHVVVDHSQPLRPQLTAAGVAEVDLIASLTQTDQHWAALVDVAAPQGRIALIDDPAHPLDAMALKRKSLSLHWELMFTRSLFGTPDIARQGELLARVATLVDAGRLRSTVSEQLSPINAANLRRAHALVESGRMRGKIVLSGGF</sequence>
<feature type="domain" description="Enoyl reductase (ER)" evidence="7">
    <location>
        <begin position="16"/>
        <end position="334"/>
    </location>
</feature>
<accession>A0ABW7EM74</accession>
<dbReference type="EMBL" id="JBIGHY010000002">
    <property type="protein sequence ID" value="MFG6413390.1"/>
    <property type="molecule type" value="Genomic_DNA"/>
</dbReference>
<dbReference type="SMART" id="SM00829">
    <property type="entry name" value="PKS_ER"/>
    <property type="match status" value="1"/>
</dbReference>
<dbReference type="Pfam" id="PF08240">
    <property type="entry name" value="ADH_N"/>
    <property type="match status" value="1"/>
</dbReference>
<comment type="caution">
    <text evidence="8">The sequence shown here is derived from an EMBL/GenBank/DDBJ whole genome shotgun (WGS) entry which is preliminary data.</text>
</comment>
<dbReference type="InterPro" id="IPR002364">
    <property type="entry name" value="Quin_OxRdtase/zeta-crystal_CS"/>
</dbReference>
<dbReference type="Gene3D" id="3.40.50.720">
    <property type="entry name" value="NAD(P)-binding Rossmann-like Domain"/>
    <property type="match status" value="1"/>
</dbReference>
<keyword evidence="6" id="KW-0479">Metal-binding</keyword>
<dbReference type="SUPFAM" id="SSF51735">
    <property type="entry name" value="NAD(P)-binding Rossmann-fold domains"/>
    <property type="match status" value="1"/>
</dbReference>
<evidence type="ECO:0000256" key="5">
    <source>
        <dbReference type="ARBA" id="ARBA00022884"/>
    </source>
</evidence>
<keyword evidence="6" id="KW-0862">Zinc</keyword>
<evidence type="ECO:0000256" key="3">
    <source>
        <dbReference type="ARBA" id="ARBA00022490"/>
    </source>
</evidence>
<dbReference type="Pfam" id="PF13602">
    <property type="entry name" value="ADH_zinc_N_2"/>
    <property type="match status" value="1"/>
</dbReference>
<dbReference type="PANTHER" id="PTHR44154">
    <property type="entry name" value="QUINONE OXIDOREDUCTASE"/>
    <property type="match status" value="1"/>
</dbReference>
<keyword evidence="4" id="KW-0521">NADP</keyword>
<comment type="similarity">
    <text evidence="6">Belongs to the zinc-containing alcohol dehydrogenase family. Quinone oxidoreductase subfamily.</text>
</comment>
<evidence type="ECO:0000256" key="2">
    <source>
        <dbReference type="ARBA" id="ARBA00011881"/>
    </source>
</evidence>
<dbReference type="CDD" id="cd08252">
    <property type="entry name" value="AL_MDR"/>
    <property type="match status" value="1"/>
</dbReference>
<keyword evidence="5" id="KW-0694">RNA-binding</keyword>
<evidence type="ECO:0000256" key="4">
    <source>
        <dbReference type="ARBA" id="ARBA00022857"/>
    </source>
</evidence>
<name>A0ABW7EM74_9BURK</name>
<keyword evidence="3" id="KW-0963">Cytoplasm</keyword>
<keyword evidence="6" id="KW-0560">Oxidoreductase</keyword>
<proteinExistence type="inferred from homology"/>
<organism evidence="8 9">
    <name type="scientific">Pelomonas dachongensis</name>
    <dbReference type="NCBI Taxonomy" id="3299029"/>
    <lineage>
        <taxon>Bacteria</taxon>
        <taxon>Pseudomonadati</taxon>
        <taxon>Pseudomonadota</taxon>
        <taxon>Betaproteobacteria</taxon>
        <taxon>Burkholderiales</taxon>
        <taxon>Sphaerotilaceae</taxon>
        <taxon>Roseateles</taxon>
    </lineage>
</organism>
<dbReference type="Proteomes" id="UP001606300">
    <property type="component" value="Unassembled WGS sequence"/>
</dbReference>
<dbReference type="InterPro" id="IPR036291">
    <property type="entry name" value="NAD(P)-bd_dom_sf"/>
</dbReference>
<dbReference type="InterPro" id="IPR014182">
    <property type="entry name" value="ADH_Zn_typ-1"/>
</dbReference>
<dbReference type="Gene3D" id="3.90.180.10">
    <property type="entry name" value="Medium-chain alcohol dehydrogenases, catalytic domain"/>
    <property type="match status" value="1"/>
</dbReference>
<gene>
    <name evidence="8" type="ORF">ACG02S_05700</name>
</gene>